<dbReference type="Proteomes" id="UP000659698">
    <property type="component" value="Unassembled WGS sequence"/>
</dbReference>
<dbReference type="CDD" id="cd04301">
    <property type="entry name" value="NAT_SF"/>
    <property type="match status" value="1"/>
</dbReference>
<dbReference type="PROSITE" id="PS51186">
    <property type="entry name" value="GNAT"/>
    <property type="match status" value="1"/>
</dbReference>
<evidence type="ECO:0000259" key="3">
    <source>
        <dbReference type="PROSITE" id="PS51186"/>
    </source>
</evidence>
<evidence type="ECO:0000256" key="2">
    <source>
        <dbReference type="ARBA" id="ARBA00023315"/>
    </source>
</evidence>
<dbReference type="InterPro" id="IPR050832">
    <property type="entry name" value="Bact_Acetyltransf"/>
</dbReference>
<dbReference type="SUPFAM" id="SSF55729">
    <property type="entry name" value="Acyl-CoA N-acyltransferases (Nat)"/>
    <property type="match status" value="1"/>
</dbReference>
<dbReference type="PANTHER" id="PTHR43877:SF2">
    <property type="entry name" value="AMINOALKYLPHOSPHONATE N-ACETYLTRANSFERASE-RELATED"/>
    <property type="match status" value="1"/>
</dbReference>
<feature type="domain" description="N-acetyltransferase" evidence="3">
    <location>
        <begin position="9"/>
        <end position="169"/>
    </location>
</feature>
<evidence type="ECO:0000313" key="5">
    <source>
        <dbReference type="Proteomes" id="UP000659698"/>
    </source>
</evidence>
<dbReference type="InterPro" id="IPR016181">
    <property type="entry name" value="Acyl_CoA_acyltransferase"/>
</dbReference>
<sequence length="172" mass="19382">MAVQTSDSITIHPTTDAGIIREIAHATWYPTYGSILSGEQIDFMLTEIYSLEALRRQMAEGQTFLLLSYGGTPAAFASYSLSNAAERRYKLNKLYIHPTYQGRGAGKRLLQEVILCTKALGAEKLELNVHRNNPAQHFYFKSGFKITKIIDIPFAQFTLNDYILELNLLETS</sequence>
<dbReference type="InterPro" id="IPR000182">
    <property type="entry name" value="GNAT_dom"/>
</dbReference>
<dbReference type="Pfam" id="PF00583">
    <property type="entry name" value="Acetyltransf_1"/>
    <property type="match status" value="1"/>
</dbReference>
<name>A0ABR6VW87_9BACT</name>
<keyword evidence="5" id="KW-1185">Reference proteome</keyword>
<comment type="caution">
    <text evidence="4">The sequence shown here is derived from an EMBL/GenBank/DDBJ whole genome shotgun (WGS) entry which is preliminary data.</text>
</comment>
<dbReference type="Gene3D" id="3.40.630.30">
    <property type="match status" value="1"/>
</dbReference>
<reference evidence="4 5" key="1">
    <citation type="journal article" date="2019" name="Int. J. Syst. Evol. Microbiol.">
        <title>Rufibacter sediminis sp. nov., isolated from freshwater lake sediment.</title>
        <authorList>
            <person name="Qu J.H."/>
            <person name="Zhang L.J."/>
            <person name="Fu Y.H."/>
            <person name="Li H.F."/>
        </authorList>
    </citation>
    <scope>NUCLEOTIDE SEQUENCE [LARGE SCALE GENOMIC DNA]</scope>
    <source>
        <strain evidence="4 5">H-1</strain>
    </source>
</reference>
<organism evidence="4 5">
    <name type="scientific">Rufibacter sediminis</name>
    <dbReference type="NCBI Taxonomy" id="2762756"/>
    <lineage>
        <taxon>Bacteria</taxon>
        <taxon>Pseudomonadati</taxon>
        <taxon>Bacteroidota</taxon>
        <taxon>Cytophagia</taxon>
        <taxon>Cytophagales</taxon>
        <taxon>Hymenobacteraceae</taxon>
        <taxon>Rufibacter</taxon>
    </lineage>
</organism>
<dbReference type="PANTHER" id="PTHR43877">
    <property type="entry name" value="AMINOALKYLPHOSPHONATE N-ACETYLTRANSFERASE-RELATED-RELATED"/>
    <property type="match status" value="1"/>
</dbReference>
<evidence type="ECO:0000256" key="1">
    <source>
        <dbReference type="ARBA" id="ARBA00022679"/>
    </source>
</evidence>
<accession>A0ABR6VW87</accession>
<gene>
    <name evidence="4" type="ORF">H7U12_17325</name>
</gene>
<keyword evidence="2" id="KW-0012">Acyltransferase</keyword>
<dbReference type="RefSeq" id="WP_186640344.1">
    <property type="nucleotide sequence ID" value="NZ_JACOAF010000041.1"/>
</dbReference>
<keyword evidence="1" id="KW-0808">Transferase</keyword>
<proteinExistence type="predicted"/>
<protein>
    <submittedName>
        <fullName evidence="4">GNAT family N-acetyltransferase</fullName>
    </submittedName>
</protein>
<dbReference type="EMBL" id="JACOAF010000041">
    <property type="protein sequence ID" value="MBC3541459.1"/>
    <property type="molecule type" value="Genomic_DNA"/>
</dbReference>
<evidence type="ECO:0000313" key="4">
    <source>
        <dbReference type="EMBL" id="MBC3541459.1"/>
    </source>
</evidence>